<dbReference type="Pfam" id="PF13579">
    <property type="entry name" value="Glyco_trans_4_4"/>
    <property type="match status" value="1"/>
</dbReference>
<organism evidence="2 3">
    <name type="scientific">Desulfolithobacter dissulfuricans</name>
    <dbReference type="NCBI Taxonomy" id="2795293"/>
    <lineage>
        <taxon>Bacteria</taxon>
        <taxon>Pseudomonadati</taxon>
        <taxon>Thermodesulfobacteriota</taxon>
        <taxon>Desulfobulbia</taxon>
        <taxon>Desulfobulbales</taxon>
        <taxon>Desulfobulbaceae</taxon>
        <taxon>Desulfolithobacter</taxon>
    </lineage>
</organism>
<dbReference type="Gene3D" id="3.40.50.2000">
    <property type="entry name" value="Glycogen Phosphorylase B"/>
    <property type="match status" value="2"/>
</dbReference>
<proteinExistence type="predicted"/>
<dbReference type="SUPFAM" id="SSF53756">
    <property type="entry name" value="UDP-Glycosyltransferase/glycogen phosphorylase"/>
    <property type="match status" value="1"/>
</dbReference>
<dbReference type="InterPro" id="IPR028098">
    <property type="entry name" value="Glyco_trans_4-like_N"/>
</dbReference>
<name>A0A915XGP4_9BACT</name>
<dbReference type="GO" id="GO:0016757">
    <property type="term" value="F:glycosyltransferase activity"/>
    <property type="evidence" value="ECO:0007669"/>
    <property type="project" value="UniProtKB-ARBA"/>
</dbReference>
<dbReference type="EMBL" id="AP024233">
    <property type="protein sequence ID" value="BCO07684.1"/>
    <property type="molecule type" value="Genomic_DNA"/>
</dbReference>
<dbReference type="KEGG" id="ddu:GF1_00600"/>
<feature type="domain" description="Glycosyltransferase subfamily 4-like N-terminal" evidence="1">
    <location>
        <begin position="143"/>
        <end position="238"/>
    </location>
</feature>
<evidence type="ECO:0000313" key="3">
    <source>
        <dbReference type="Proteomes" id="UP001063350"/>
    </source>
</evidence>
<evidence type="ECO:0000313" key="2">
    <source>
        <dbReference type="EMBL" id="BCO07684.1"/>
    </source>
</evidence>
<dbReference type="AlphaFoldDB" id="A0A915XGP4"/>
<evidence type="ECO:0000259" key="1">
    <source>
        <dbReference type="Pfam" id="PF13579"/>
    </source>
</evidence>
<keyword evidence="3" id="KW-1185">Reference proteome</keyword>
<reference evidence="2" key="1">
    <citation type="submission" date="2020-12" db="EMBL/GenBank/DDBJ databases">
        <title>Desulfobium dissulfuricans gen. nov., sp. nov., a novel mesophilic, sulfate-reducing bacterium isolated from a deep-sea hydrothermal vent.</title>
        <authorList>
            <person name="Hashimoto Y."/>
            <person name="Tame A."/>
            <person name="Sawayama S."/>
            <person name="Miyazaki J."/>
            <person name="Takai K."/>
            <person name="Nakagawa S."/>
        </authorList>
    </citation>
    <scope>NUCLEOTIDE SEQUENCE</scope>
    <source>
        <strain evidence="2">GF1</strain>
    </source>
</reference>
<accession>A0A915XGP4</accession>
<dbReference type="RefSeq" id="WP_267927634.1">
    <property type="nucleotide sequence ID" value="NZ_AP024233.1"/>
</dbReference>
<sequence>MKRKKILFVSYYYPPAAGQALPGTQRSVKFIRYMDRFEKYVMTVRPELYPGYFTLDHPASLPVNGEQIVRTEVYDIFQFLVKVKNRLLFRQNGSGADENEQDTGSSACSGVCGNGNAGTFQKLKDIVSAMLTYPDEANCWILPAVRKGRKLIKQEGVDYVFATGKPWSALIVAFFLKKKGVQLVIDFRDPWVNNPFETNISGVRKAVDKFLEKKVVRKADRVLLNTEDLRQEFLRRYPTEPKEKFITMTNGYDAADFAVSLQAPKDGVACEDRDNLVLTHAGLLYGLRDPIAVFKALDRYYQQYKENPEVNVIFRQLGDITLDYNYQDYLQFDSNVEVFDNVGQVPYSECLGYLSRSDVLLIIQPDTKTQIPSKLFEYIFLNKPILTIAPLDGALAAMIKQYGFGKIYDPSDVDGILSYFHDKVKEKKEKGYLRCDYVHRERFDIKNITAEFEQLLLDGAVA</sequence>
<gene>
    <name evidence="2" type="ORF">GF1_00600</name>
</gene>
<keyword evidence="2" id="KW-0808">Transferase</keyword>
<protein>
    <submittedName>
        <fullName evidence="2">Glycosyl transferase family 1</fullName>
    </submittedName>
</protein>
<dbReference type="Proteomes" id="UP001063350">
    <property type="component" value="Chromosome"/>
</dbReference>